<dbReference type="EMBL" id="JAHHUM010002031">
    <property type="protein sequence ID" value="KAK5607187.1"/>
    <property type="molecule type" value="Genomic_DNA"/>
</dbReference>
<proteinExistence type="predicted"/>
<sequence>MADDVGWPGGVQQCVNGSIFSKQVVQQWSEKPLDRLVPVQMLSKPTLGRYWTMSATEHLKGEPATVGALFPGLKGCLSVFQTETHHTSQYFYSSHGISTEGIATLRDTGQTQSKASGDRACARVCGQFS</sequence>
<dbReference type="AlphaFoldDB" id="A0AAV9RE47"/>
<organism evidence="1 2">
    <name type="scientific">Crenichthys baileyi</name>
    <name type="common">White River springfish</name>
    <dbReference type="NCBI Taxonomy" id="28760"/>
    <lineage>
        <taxon>Eukaryota</taxon>
        <taxon>Metazoa</taxon>
        <taxon>Chordata</taxon>
        <taxon>Craniata</taxon>
        <taxon>Vertebrata</taxon>
        <taxon>Euteleostomi</taxon>
        <taxon>Actinopterygii</taxon>
        <taxon>Neopterygii</taxon>
        <taxon>Teleostei</taxon>
        <taxon>Neoteleostei</taxon>
        <taxon>Acanthomorphata</taxon>
        <taxon>Ovalentaria</taxon>
        <taxon>Atherinomorphae</taxon>
        <taxon>Cyprinodontiformes</taxon>
        <taxon>Goodeidae</taxon>
        <taxon>Crenichthys</taxon>
    </lineage>
</organism>
<evidence type="ECO:0000313" key="1">
    <source>
        <dbReference type="EMBL" id="KAK5607187.1"/>
    </source>
</evidence>
<reference evidence="1 2" key="1">
    <citation type="submission" date="2021-06" db="EMBL/GenBank/DDBJ databases">
        <authorList>
            <person name="Palmer J.M."/>
        </authorList>
    </citation>
    <scope>NUCLEOTIDE SEQUENCE [LARGE SCALE GENOMIC DNA]</scope>
    <source>
        <strain evidence="1 2">MEX-2019</strain>
        <tissue evidence="1">Muscle</tissue>
    </source>
</reference>
<keyword evidence="2" id="KW-1185">Reference proteome</keyword>
<comment type="caution">
    <text evidence="1">The sequence shown here is derived from an EMBL/GenBank/DDBJ whole genome shotgun (WGS) entry which is preliminary data.</text>
</comment>
<gene>
    <name evidence="1" type="ORF">CRENBAI_005545</name>
</gene>
<name>A0AAV9RE47_9TELE</name>
<dbReference type="Proteomes" id="UP001311232">
    <property type="component" value="Unassembled WGS sequence"/>
</dbReference>
<accession>A0AAV9RE47</accession>
<evidence type="ECO:0000313" key="2">
    <source>
        <dbReference type="Proteomes" id="UP001311232"/>
    </source>
</evidence>
<protein>
    <submittedName>
        <fullName evidence="1">Uncharacterized protein</fullName>
    </submittedName>
</protein>